<organism evidence="2 3">
    <name type="scientific">Mycobacterium adipatum</name>
    <dbReference type="NCBI Taxonomy" id="1682113"/>
    <lineage>
        <taxon>Bacteria</taxon>
        <taxon>Bacillati</taxon>
        <taxon>Actinomycetota</taxon>
        <taxon>Actinomycetes</taxon>
        <taxon>Mycobacteriales</taxon>
        <taxon>Mycobacteriaceae</taxon>
        <taxon>Mycobacterium</taxon>
    </lineage>
</organism>
<accession>A0A172UWD2</accession>
<dbReference type="InterPro" id="IPR027417">
    <property type="entry name" value="P-loop_NTPase"/>
</dbReference>
<dbReference type="Pfam" id="PF12846">
    <property type="entry name" value="AAA_10"/>
    <property type="match status" value="1"/>
</dbReference>
<keyword evidence="2" id="KW-0614">Plasmid</keyword>
<evidence type="ECO:0000313" key="2">
    <source>
        <dbReference type="EMBL" id="ANE83411.1"/>
    </source>
</evidence>
<dbReference type="OrthoDB" id="4647520at2"/>
<name>A0A172UWD2_9MYCO</name>
<geneLocation type="plasmid" evidence="3">
    <name>pmyc1</name>
</geneLocation>
<dbReference type="AlphaFoldDB" id="A0A172UWD2"/>
<dbReference type="SUPFAM" id="SSF52540">
    <property type="entry name" value="P-loop containing nucleoside triphosphate hydrolases"/>
    <property type="match status" value="1"/>
</dbReference>
<feature type="compositionally biased region" description="Polar residues" evidence="1">
    <location>
        <begin position="822"/>
        <end position="833"/>
    </location>
</feature>
<evidence type="ECO:0000256" key="1">
    <source>
        <dbReference type="SAM" id="MobiDB-lite"/>
    </source>
</evidence>
<reference evidence="2 3" key="1">
    <citation type="submission" date="2016-05" db="EMBL/GenBank/DDBJ databases">
        <title>Complete genome sequence of a phthalic acid esters degrading Mycobacterium sp. YC-RL4.</title>
        <authorList>
            <person name="Ren L."/>
            <person name="Fan S."/>
            <person name="Ruth N."/>
            <person name="Jia Y."/>
            <person name="Wang J."/>
            <person name="Qiao C."/>
        </authorList>
    </citation>
    <scope>NUCLEOTIDE SEQUENCE [LARGE SCALE GENOMIC DNA]</scope>
    <source>
        <strain evidence="2 3">YC-RL4</strain>
        <plasmid evidence="3">pmyc1</plasmid>
    </source>
</reference>
<protein>
    <recommendedName>
        <fullName evidence="4">ATP/GTP-binding protein</fullName>
    </recommendedName>
</protein>
<dbReference type="EMBL" id="CP015597">
    <property type="protein sequence ID" value="ANE83411.1"/>
    <property type="molecule type" value="Genomic_DNA"/>
</dbReference>
<dbReference type="RefSeq" id="WP_068004137.1">
    <property type="nucleotide sequence ID" value="NZ_CP015597.1"/>
</dbReference>
<sequence>MANQLDQNLQPTVSIFGNLRRLHDGSIWADYRITGLPYGYTSDQRKYDTLVHHKNLFRALPNNAVISGLIAAMNPDEILARAIAGTDVNAMPMWREECEGKHDFFSSAVRPTERIFTVSFPVVDSDVVTDLTGLGTAGRRSRERDRAEMAKAADLAASMVSRLPSVFGFEPMTPSQMVWLWNHALSRGGAPEVFPTSIPSNVSSPAGAFSMAEFDEGERRSEGKRWRPSSFAPLVKITQPGRIGATESWQTLLAIEALPLEGLQFPGSEFFTIADRVADFDIDWAVRISKTPREQAISRNTKNLRKLTEQVDERDSEISFAQNTLHEQVLLLSEYNGHLESNDDEIEVSLCPIFSVAGTTRAICEDGALKLVQAFERNRIKVVAPLGGQRELWAAMNPGGTSMRAVADFSHVTISEYAAASVPCATNDVGDVRGPIFALNLSGRRNQPVHLEWFREASRDASPSVAFAGELGAGKTWAIVTLLFHLVDIGGQYLAIDRTDQGEYAAPTRTLPNSVVVDMMRPQWSMDPLRIFPSDIGVDKAVDLLTPLFGCTADSPQGLTLGELLRPELGVRSIPDMLAVLQRGMDTGGMPDGKKALPAGWAELHRHLDYWSRKRYAAALMDPNLPPLNLNAEGIVIRTNRVEVPTAEEVASGDPIDPSKVFGRAIYGLSTEIGRQAFGSNRRRMGAVVMDEAYHVTSTPRGLASVTRIVRDGRKDNTALILGSHDPVSDYPAGTALDLIPIRIVMRHRDESLAKRSLKWLGIDPDKNPHIVTDLTKNTAPKGSNNKVIPGREGEGYLRDARGAIGRIKVLGPSSQMRREAMSTTPPEQSDVA</sequence>
<dbReference type="Proteomes" id="UP000077143">
    <property type="component" value="Plasmid pMYC1"/>
</dbReference>
<dbReference type="Gene3D" id="3.40.50.300">
    <property type="entry name" value="P-loop containing nucleotide triphosphate hydrolases"/>
    <property type="match status" value="2"/>
</dbReference>
<evidence type="ECO:0000313" key="3">
    <source>
        <dbReference type="Proteomes" id="UP000077143"/>
    </source>
</evidence>
<keyword evidence="3" id="KW-1185">Reference proteome</keyword>
<evidence type="ECO:0008006" key="4">
    <source>
        <dbReference type="Google" id="ProtNLM"/>
    </source>
</evidence>
<gene>
    <name evidence="2" type="ORF">A7U43_28240</name>
</gene>
<dbReference type="KEGG" id="madi:A7U43_28240"/>
<feature type="region of interest" description="Disordered" evidence="1">
    <location>
        <begin position="813"/>
        <end position="833"/>
    </location>
</feature>
<proteinExistence type="predicted"/>